<feature type="domain" description="7,8-dihydro-6-hydroxymethylpterin-pyrophosphokinase" evidence="13">
    <location>
        <begin position="11"/>
        <end position="142"/>
    </location>
</feature>
<evidence type="ECO:0000256" key="5">
    <source>
        <dbReference type="ARBA" id="ARBA00022679"/>
    </source>
</evidence>
<dbReference type="Pfam" id="PF01288">
    <property type="entry name" value="HPPK"/>
    <property type="match status" value="1"/>
</dbReference>
<dbReference type="AlphaFoldDB" id="A0A1T4NFP9"/>
<keyword evidence="8" id="KW-0067">ATP-binding</keyword>
<keyword evidence="7 14" id="KW-0418">Kinase</keyword>
<dbReference type="OrthoDB" id="9808041at2"/>
<dbReference type="InterPro" id="IPR035907">
    <property type="entry name" value="Hppk_sf"/>
</dbReference>
<dbReference type="RefSeq" id="WP_078737012.1">
    <property type="nucleotide sequence ID" value="NZ_FUXE01000010.1"/>
</dbReference>
<dbReference type="GO" id="GO:0005524">
    <property type="term" value="F:ATP binding"/>
    <property type="evidence" value="ECO:0007669"/>
    <property type="project" value="UniProtKB-KW"/>
</dbReference>
<dbReference type="UniPathway" id="UPA00077">
    <property type="reaction ID" value="UER00155"/>
</dbReference>
<evidence type="ECO:0000256" key="11">
    <source>
        <dbReference type="ARBA" id="ARBA00029766"/>
    </source>
</evidence>
<dbReference type="EC" id="2.7.6.3" evidence="3"/>
<dbReference type="PANTHER" id="PTHR43071:SF1">
    <property type="entry name" value="2-AMINO-4-HYDROXY-6-HYDROXYMETHYLDIHYDROPTERIDINE PYROPHOSPHOKINASE"/>
    <property type="match status" value="1"/>
</dbReference>
<evidence type="ECO:0000256" key="6">
    <source>
        <dbReference type="ARBA" id="ARBA00022741"/>
    </source>
</evidence>
<comment type="function">
    <text evidence="10">Catalyzes the transfer of pyrophosphate from adenosine triphosphate (ATP) to 6-hydroxymethyl-7,8-dihydropterin, an enzymatic step in folate biosynthesis pathway.</text>
</comment>
<keyword evidence="6" id="KW-0547">Nucleotide-binding</keyword>
<evidence type="ECO:0000259" key="13">
    <source>
        <dbReference type="Pfam" id="PF01288"/>
    </source>
</evidence>
<evidence type="ECO:0000256" key="1">
    <source>
        <dbReference type="ARBA" id="ARBA00005051"/>
    </source>
</evidence>
<dbReference type="PANTHER" id="PTHR43071">
    <property type="entry name" value="2-AMINO-4-HYDROXY-6-HYDROXYMETHYLDIHYDROPTERIDINE PYROPHOSPHOKINASE"/>
    <property type="match status" value="1"/>
</dbReference>
<dbReference type="CDD" id="cd00483">
    <property type="entry name" value="HPPK"/>
    <property type="match status" value="1"/>
</dbReference>
<sequence>MKEKKHSTVVYLALGSNLGARYILLSQAITRLDEEVGSIMDIAPYYETAPWGFTSEHHFLNTVVALRTHLSAEELLTETQRIERSLGRTSKHLRDENYTDRTIDIDILFYGEEVICSNHLVVPHPLLHERLFVLEPLAQIAPNLMHPEKRQTILALLEAKKAKE</sequence>
<keyword evidence="5" id="KW-0808">Transferase</keyword>
<evidence type="ECO:0000313" key="15">
    <source>
        <dbReference type="Proteomes" id="UP000190121"/>
    </source>
</evidence>
<organism evidence="14 15">
    <name type="scientific">Porphyromonas circumdentaria</name>
    <dbReference type="NCBI Taxonomy" id="29524"/>
    <lineage>
        <taxon>Bacteria</taxon>
        <taxon>Pseudomonadati</taxon>
        <taxon>Bacteroidota</taxon>
        <taxon>Bacteroidia</taxon>
        <taxon>Bacteroidales</taxon>
        <taxon>Porphyromonadaceae</taxon>
        <taxon>Porphyromonas</taxon>
    </lineage>
</organism>
<protein>
    <recommendedName>
        <fullName evidence="4">2-amino-4-hydroxy-6-hydroxymethyldihydropteridine pyrophosphokinase</fullName>
        <ecNumber evidence="3">2.7.6.3</ecNumber>
    </recommendedName>
    <alternativeName>
        <fullName evidence="11">6-hydroxymethyl-7,8-dihydropterin pyrophosphokinase</fullName>
    </alternativeName>
    <alternativeName>
        <fullName evidence="12">7,8-dihydro-6-hydroxymethylpterin-pyrophosphokinase</fullName>
    </alternativeName>
</protein>
<evidence type="ECO:0000256" key="2">
    <source>
        <dbReference type="ARBA" id="ARBA00005810"/>
    </source>
</evidence>
<reference evidence="15" key="1">
    <citation type="submission" date="2017-02" db="EMBL/GenBank/DDBJ databases">
        <authorList>
            <person name="Varghese N."/>
            <person name="Submissions S."/>
        </authorList>
    </citation>
    <scope>NUCLEOTIDE SEQUENCE [LARGE SCALE GENOMIC DNA]</scope>
    <source>
        <strain evidence="15">ATCC 51356</strain>
    </source>
</reference>
<dbReference type="SUPFAM" id="SSF55083">
    <property type="entry name" value="6-hydroxymethyl-7,8-dihydropterin pyrophosphokinase, HPPK"/>
    <property type="match status" value="1"/>
</dbReference>
<dbReference type="GO" id="GO:0046656">
    <property type="term" value="P:folic acid biosynthetic process"/>
    <property type="evidence" value="ECO:0007669"/>
    <property type="project" value="UniProtKB-KW"/>
</dbReference>
<evidence type="ECO:0000256" key="4">
    <source>
        <dbReference type="ARBA" id="ARBA00016218"/>
    </source>
</evidence>
<accession>A0A1T4NFP9</accession>
<name>A0A1T4NFP9_9PORP</name>
<keyword evidence="15" id="KW-1185">Reference proteome</keyword>
<keyword evidence="9" id="KW-0289">Folate biosynthesis</keyword>
<gene>
    <name evidence="14" type="ORF">SAMN02745171_01094</name>
</gene>
<dbReference type="GO" id="GO:0046654">
    <property type="term" value="P:tetrahydrofolate biosynthetic process"/>
    <property type="evidence" value="ECO:0007669"/>
    <property type="project" value="UniProtKB-UniPathway"/>
</dbReference>
<dbReference type="NCBIfam" id="TIGR01498">
    <property type="entry name" value="folK"/>
    <property type="match status" value="1"/>
</dbReference>
<evidence type="ECO:0000256" key="8">
    <source>
        <dbReference type="ARBA" id="ARBA00022840"/>
    </source>
</evidence>
<dbReference type="STRING" id="29524.SAMN02745171_01094"/>
<comment type="pathway">
    <text evidence="1">Cofactor biosynthesis; tetrahydrofolate biosynthesis; 2-amino-4-hydroxy-6-hydroxymethyl-7,8-dihydropteridine diphosphate from 7,8-dihydroneopterin triphosphate: step 4/4.</text>
</comment>
<evidence type="ECO:0000256" key="7">
    <source>
        <dbReference type="ARBA" id="ARBA00022777"/>
    </source>
</evidence>
<evidence type="ECO:0000256" key="12">
    <source>
        <dbReference type="ARBA" id="ARBA00033413"/>
    </source>
</evidence>
<evidence type="ECO:0000256" key="10">
    <source>
        <dbReference type="ARBA" id="ARBA00029409"/>
    </source>
</evidence>
<evidence type="ECO:0000256" key="3">
    <source>
        <dbReference type="ARBA" id="ARBA00013253"/>
    </source>
</evidence>
<evidence type="ECO:0000256" key="9">
    <source>
        <dbReference type="ARBA" id="ARBA00022909"/>
    </source>
</evidence>
<comment type="similarity">
    <text evidence="2">Belongs to the HPPK family.</text>
</comment>
<dbReference type="InterPro" id="IPR000550">
    <property type="entry name" value="Hppk"/>
</dbReference>
<dbReference type="EMBL" id="FUXE01000010">
    <property type="protein sequence ID" value="SJZ77608.1"/>
    <property type="molecule type" value="Genomic_DNA"/>
</dbReference>
<dbReference type="GO" id="GO:0016301">
    <property type="term" value="F:kinase activity"/>
    <property type="evidence" value="ECO:0007669"/>
    <property type="project" value="UniProtKB-KW"/>
</dbReference>
<dbReference type="GO" id="GO:0003848">
    <property type="term" value="F:2-amino-4-hydroxy-6-hydroxymethyldihydropteridine diphosphokinase activity"/>
    <property type="evidence" value="ECO:0007669"/>
    <property type="project" value="UniProtKB-EC"/>
</dbReference>
<dbReference type="Proteomes" id="UP000190121">
    <property type="component" value="Unassembled WGS sequence"/>
</dbReference>
<dbReference type="Gene3D" id="3.30.70.560">
    <property type="entry name" value="7,8-Dihydro-6-hydroxymethylpterin-pyrophosphokinase HPPK"/>
    <property type="match status" value="1"/>
</dbReference>
<proteinExistence type="inferred from homology"/>
<evidence type="ECO:0000313" key="14">
    <source>
        <dbReference type="EMBL" id="SJZ77608.1"/>
    </source>
</evidence>